<dbReference type="PANTHER" id="PTHR33371:SF4">
    <property type="entry name" value="INTERMEMBRANE PHOSPHOLIPID TRANSPORT SYSTEM BINDING PROTEIN MLAD"/>
    <property type="match status" value="1"/>
</dbReference>
<feature type="transmembrane region" description="Helical" evidence="2">
    <location>
        <begin position="12"/>
        <end position="30"/>
    </location>
</feature>
<evidence type="ECO:0000259" key="3">
    <source>
        <dbReference type="Pfam" id="PF02470"/>
    </source>
</evidence>
<organism evidence="4">
    <name type="scientific">freshwater metagenome</name>
    <dbReference type="NCBI Taxonomy" id="449393"/>
    <lineage>
        <taxon>unclassified sequences</taxon>
        <taxon>metagenomes</taxon>
        <taxon>ecological metagenomes</taxon>
    </lineage>
</organism>
<reference evidence="4" key="1">
    <citation type="submission" date="2020-05" db="EMBL/GenBank/DDBJ databases">
        <authorList>
            <person name="Chiriac C."/>
            <person name="Salcher M."/>
            <person name="Ghai R."/>
            <person name="Kavagutti S V."/>
        </authorList>
    </citation>
    <scope>NUCLEOTIDE SEQUENCE</scope>
</reference>
<dbReference type="EMBL" id="CAFBLU010000006">
    <property type="protein sequence ID" value="CAB4867564.1"/>
    <property type="molecule type" value="Genomic_DNA"/>
</dbReference>
<dbReference type="InterPro" id="IPR052336">
    <property type="entry name" value="MlaD_Phospholipid_Transporter"/>
</dbReference>
<sequence>MRRSNSIAGNPILIGGATILITVVAVFLAYNANTGLPFVPKYKVTAQVPNANSLVKGNEVKIGGSRVGMVTAITPKTWADGRTTALIEMQLDKKVEPIPSDSTIEVRPVSPLGLKYVDIHRGKATTGFATGTTMPISAATPKPVQIDDIFNMFDEPTRVASSANLIEFGNAIGGRGLDLNQTLRNLGPLLANLQPVMKNLSNPSTGLVRLFPALNNAASQTAPVAEQQASLFMGMDTTFGALATVTDSIQASIEGGPAALDAATTQLPLQRPFLAHSATFFKTLTPGTKALGASATTLSQAVVAGAQPGGGVDRSPELNTRLATLFTSLQTFLTDADTTNGVSRLTDTTTAANPTISFVAPAQTTCNYLSVLLRNVASSSSDGFTFTSGGDAGGGALQRALPIVGANGPTPWSAWSSNSEGGASGSPFTNPDGATKTYANGPTGDGSFGTNFLHSNSFPYTAAPGQAVKACNAGNESFPSVDGTATRQFAQLDAATGLNPYAGTLHDATTPPATPPGK</sequence>
<dbReference type="AlphaFoldDB" id="A0A6J7DFD4"/>
<keyword evidence="2" id="KW-1133">Transmembrane helix</keyword>
<feature type="region of interest" description="Disordered" evidence="1">
    <location>
        <begin position="499"/>
        <end position="518"/>
    </location>
</feature>
<name>A0A6J7DFD4_9ZZZZ</name>
<dbReference type="InterPro" id="IPR003399">
    <property type="entry name" value="Mce/MlaD"/>
</dbReference>
<accession>A0A6J7DFD4</accession>
<feature type="compositionally biased region" description="Polar residues" evidence="1">
    <location>
        <begin position="413"/>
        <end position="429"/>
    </location>
</feature>
<proteinExistence type="predicted"/>
<keyword evidence="2" id="KW-0472">Membrane</keyword>
<evidence type="ECO:0000256" key="1">
    <source>
        <dbReference type="SAM" id="MobiDB-lite"/>
    </source>
</evidence>
<feature type="domain" description="Mce/MlaD" evidence="3">
    <location>
        <begin position="41"/>
        <end position="121"/>
    </location>
</feature>
<keyword evidence="2" id="KW-0812">Transmembrane</keyword>
<feature type="region of interest" description="Disordered" evidence="1">
    <location>
        <begin position="411"/>
        <end position="442"/>
    </location>
</feature>
<gene>
    <name evidence="4" type="ORF">UFOPK3444_00539</name>
</gene>
<protein>
    <submittedName>
        <fullName evidence="4">Unannotated protein</fullName>
    </submittedName>
</protein>
<dbReference type="PANTHER" id="PTHR33371">
    <property type="entry name" value="INTERMEMBRANE PHOSPHOLIPID TRANSPORT SYSTEM BINDING PROTEIN MLAD-RELATED"/>
    <property type="match status" value="1"/>
</dbReference>
<dbReference type="Pfam" id="PF02470">
    <property type="entry name" value="MlaD"/>
    <property type="match status" value="1"/>
</dbReference>
<evidence type="ECO:0000313" key="4">
    <source>
        <dbReference type="EMBL" id="CAB4867564.1"/>
    </source>
</evidence>
<evidence type="ECO:0000256" key="2">
    <source>
        <dbReference type="SAM" id="Phobius"/>
    </source>
</evidence>